<dbReference type="InterPro" id="IPR044887">
    <property type="entry name" value="SoDot-IcmSS_sf"/>
</dbReference>
<evidence type="ECO:0000313" key="2">
    <source>
        <dbReference type="Proteomes" id="UP000054703"/>
    </source>
</evidence>
<proteinExistence type="predicted"/>
<dbReference type="AlphaFoldDB" id="A0A0W0YHM4"/>
<dbReference type="OrthoDB" id="5650225at2"/>
<evidence type="ECO:0000313" key="1">
    <source>
        <dbReference type="EMBL" id="KTD56354.1"/>
    </source>
</evidence>
<sequence>MGFQYVEHKLLEKYIKESITTELKHHKIYDKDLKNALRTLYKTHPERATQCKYLLAVMGGLNRSEIENKTCILNAAAFYIWNQIDESYQGVVTPVFLRPTNSNLYNSLTTSLSLTKENMPDSKDLQSMYGALSKFMRAHVYLDSNNPRNGYLEERLQIFSKKRIRGYEVEKVLSDLIEKINALELEQVKLAKEDQLVKEPDKKTATQTFGLFAEKVSTAIAASSKDPEEQLTHTCSH</sequence>
<dbReference type="PATRIC" id="fig|45074.5.peg.3276"/>
<organism evidence="1 2">
    <name type="scientific">Legionella santicrucis</name>
    <dbReference type="NCBI Taxonomy" id="45074"/>
    <lineage>
        <taxon>Bacteria</taxon>
        <taxon>Pseudomonadati</taxon>
        <taxon>Pseudomonadota</taxon>
        <taxon>Gammaproteobacteria</taxon>
        <taxon>Legionellales</taxon>
        <taxon>Legionellaceae</taxon>
        <taxon>Legionella</taxon>
    </lineage>
</organism>
<comment type="caution">
    <text evidence="1">The sequence shown here is derived from an EMBL/GenBank/DDBJ whole genome shotgun (WGS) entry which is preliminary data.</text>
</comment>
<dbReference type="Proteomes" id="UP000054703">
    <property type="component" value="Unassembled WGS sequence"/>
</dbReference>
<protein>
    <submittedName>
        <fullName evidence="1">Dot/Icm T4SS effector</fullName>
    </submittedName>
</protein>
<gene>
    <name evidence="1" type="ORF">Lsan_3042</name>
</gene>
<keyword evidence="2" id="KW-1185">Reference proteome</keyword>
<dbReference type="RefSeq" id="WP_058515005.1">
    <property type="nucleotide sequence ID" value="NZ_CAAAIH010000010.1"/>
</dbReference>
<dbReference type="InterPro" id="IPR031758">
    <property type="entry name" value="SoDot-IcmSS"/>
</dbReference>
<dbReference type="Gene3D" id="6.10.280.170">
    <property type="entry name" value="Substrate of the Dot/Icm secretion system"/>
    <property type="match status" value="1"/>
</dbReference>
<dbReference type="Gene3D" id="1.20.1440.330">
    <property type="match status" value="1"/>
</dbReference>
<accession>A0A0W0YHM4</accession>
<dbReference type="Pfam" id="PF16848">
    <property type="entry name" value="SoDot-IcmSS"/>
    <property type="match status" value="1"/>
</dbReference>
<dbReference type="EMBL" id="LNYU01000083">
    <property type="protein sequence ID" value="KTD56354.1"/>
    <property type="molecule type" value="Genomic_DNA"/>
</dbReference>
<reference evidence="1 2" key="1">
    <citation type="submission" date="2015-11" db="EMBL/GenBank/DDBJ databases">
        <title>Genomic analysis of 38 Legionella species identifies large and diverse effector repertoires.</title>
        <authorList>
            <person name="Burstein D."/>
            <person name="Amaro F."/>
            <person name="Zusman T."/>
            <person name="Lifshitz Z."/>
            <person name="Cohen O."/>
            <person name="Gilbert J.A."/>
            <person name="Pupko T."/>
            <person name="Shuman H.A."/>
            <person name="Segal G."/>
        </authorList>
    </citation>
    <scope>NUCLEOTIDE SEQUENCE [LARGE SCALE GENOMIC DNA]</scope>
    <source>
        <strain evidence="1 2">SC-63-C7</strain>
    </source>
</reference>
<name>A0A0W0YHM4_9GAMM</name>